<evidence type="ECO:0000313" key="2">
    <source>
        <dbReference type="EMBL" id="JAH90404.1"/>
    </source>
</evidence>
<keyword evidence="1" id="KW-0812">Transmembrane</keyword>
<keyword evidence="1" id="KW-0472">Membrane</keyword>
<reference evidence="2" key="2">
    <citation type="journal article" date="2015" name="Fish Shellfish Immunol.">
        <title>Early steps in the European eel (Anguilla anguilla)-Vibrio vulnificus interaction in the gills: Role of the RtxA13 toxin.</title>
        <authorList>
            <person name="Callol A."/>
            <person name="Pajuelo D."/>
            <person name="Ebbesson L."/>
            <person name="Teles M."/>
            <person name="MacKenzie S."/>
            <person name="Amaro C."/>
        </authorList>
    </citation>
    <scope>NUCLEOTIDE SEQUENCE</scope>
</reference>
<keyword evidence="1" id="KW-1133">Transmembrane helix</keyword>
<protein>
    <submittedName>
        <fullName evidence="2">Uncharacterized protein</fullName>
    </submittedName>
</protein>
<evidence type="ECO:0000256" key="1">
    <source>
        <dbReference type="SAM" id="Phobius"/>
    </source>
</evidence>
<dbReference type="EMBL" id="GBXM01018173">
    <property type="protein sequence ID" value="JAH90404.1"/>
    <property type="molecule type" value="Transcribed_RNA"/>
</dbReference>
<reference evidence="2" key="1">
    <citation type="submission" date="2014-11" db="EMBL/GenBank/DDBJ databases">
        <authorList>
            <person name="Amaro Gonzalez C."/>
        </authorList>
    </citation>
    <scope>NUCLEOTIDE SEQUENCE</scope>
</reference>
<dbReference type="AlphaFoldDB" id="A0A0E9WJ30"/>
<accession>A0A0E9WJ30</accession>
<organism evidence="2">
    <name type="scientific">Anguilla anguilla</name>
    <name type="common">European freshwater eel</name>
    <name type="synonym">Muraena anguilla</name>
    <dbReference type="NCBI Taxonomy" id="7936"/>
    <lineage>
        <taxon>Eukaryota</taxon>
        <taxon>Metazoa</taxon>
        <taxon>Chordata</taxon>
        <taxon>Craniata</taxon>
        <taxon>Vertebrata</taxon>
        <taxon>Euteleostomi</taxon>
        <taxon>Actinopterygii</taxon>
        <taxon>Neopterygii</taxon>
        <taxon>Teleostei</taxon>
        <taxon>Anguilliformes</taxon>
        <taxon>Anguillidae</taxon>
        <taxon>Anguilla</taxon>
    </lineage>
</organism>
<sequence>MRYRQTFHLKKNVLPSTLHWQRYIDSREKPLLNASLSFTTLASLCHAQAHSGSTKRFTIGAFMDPIILIIIGADVMVSFRW</sequence>
<feature type="transmembrane region" description="Helical" evidence="1">
    <location>
        <begin position="57"/>
        <end position="79"/>
    </location>
</feature>
<name>A0A0E9WJ30_ANGAN</name>
<proteinExistence type="predicted"/>